<dbReference type="AlphaFoldDB" id="A0AAN6YFK6"/>
<protein>
    <submittedName>
        <fullName evidence="2">Uncharacterized protein</fullName>
    </submittedName>
</protein>
<gene>
    <name evidence="2" type="ORF">QBC37DRAFT_418448</name>
</gene>
<comment type="caution">
    <text evidence="2">The sequence shown here is derived from an EMBL/GenBank/DDBJ whole genome shotgun (WGS) entry which is preliminary data.</text>
</comment>
<feature type="compositionally biased region" description="Polar residues" evidence="1">
    <location>
        <begin position="321"/>
        <end position="330"/>
    </location>
</feature>
<feature type="region of interest" description="Disordered" evidence="1">
    <location>
        <begin position="380"/>
        <end position="462"/>
    </location>
</feature>
<evidence type="ECO:0000256" key="1">
    <source>
        <dbReference type="SAM" id="MobiDB-lite"/>
    </source>
</evidence>
<reference evidence="2" key="1">
    <citation type="journal article" date="2023" name="Mol. Phylogenet. Evol.">
        <title>Genome-scale phylogeny and comparative genomics of the fungal order Sordariales.</title>
        <authorList>
            <person name="Hensen N."/>
            <person name="Bonometti L."/>
            <person name="Westerberg I."/>
            <person name="Brannstrom I.O."/>
            <person name="Guillou S."/>
            <person name="Cros-Aarteil S."/>
            <person name="Calhoun S."/>
            <person name="Haridas S."/>
            <person name="Kuo A."/>
            <person name="Mondo S."/>
            <person name="Pangilinan J."/>
            <person name="Riley R."/>
            <person name="LaButti K."/>
            <person name="Andreopoulos B."/>
            <person name="Lipzen A."/>
            <person name="Chen C."/>
            <person name="Yan M."/>
            <person name="Daum C."/>
            <person name="Ng V."/>
            <person name="Clum A."/>
            <person name="Steindorff A."/>
            <person name="Ohm R.A."/>
            <person name="Martin F."/>
            <person name="Silar P."/>
            <person name="Natvig D.O."/>
            <person name="Lalanne C."/>
            <person name="Gautier V."/>
            <person name="Ament-Velasquez S.L."/>
            <person name="Kruys A."/>
            <person name="Hutchinson M.I."/>
            <person name="Powell A.J."/>
            <person name="Barry K."/>
            <person name="Miller A.N."/>
            <person name="Grigoriev I.V."/>
            <person name="Debuchy R."/>
            <person name="Gladieux P."/>
            <person name="Hiltunen Thoren M."/>
            <person name="Johannesson H."/>
        </authorList>
    </citation>
    <scope>NUCLEOTIDE SEQUENCE</scope>
    <source>
        <strain evidence="2">PSN293</strain>
    </source>
</reference>
<name>A0AAN6YFK6_9PEZI</name>
<feature type="compositionally biased region" description="Polar residues" evidence="1">
    <location>
        <begin position="449"/>
        <end position="462"/>
    </location>
</feature>
<evidence type="ECO:0000313" key="3">
    <source>
        <dbReference type="Proteomes" id="UP001301769"/>
    </source>
</evidence>
<feature type="compositionally biased region" description="Basic and acidic residues" evidence="1">
    <location>
        <begin position="220"/>
        <end position="231"/>
    </location>
</feature>
<dbReference type="Proteomes" id="UP001301769">
    <property type="component" value="Unassembled WGS sequence"/>
</dbReference>
<keyword evidence="3" id="KW-1185">Reference proteome</keyword>
<proteinExistence type="predicted"/>
<reference evidence="2" key="2">
    <citation type="submission" date="2023-05" db="EMBL/GenBank/DDBJ databases">
        <authorList>
            <consortium name="Lawrence Berkeley National Laboratory"/>
            <person name="Steindorff A."/>
            <person name="Hensen N."/>
            <person name="Bonometti L."/>
            <person name="Westerberg I."/>
            <person name="Brannstrom I.O."/>
            <person name="Guillou S."/>
            <person name="Cros-Aarteil S."/>
            <person name="Calhoun S."/>
            <person name="Haridas S."/>
            <person name="Kuo A."/>
            <person name="Mondo S."/>
            <person name="Pangilinan J."/>
            <person name="Riley R."/>
            <person name="Labutti K."/>
            <person name="Andreopoulos B."/>
            <person name="Lipzen A."/>
            <person name="Chen C."/>
            <person name="Yanf M."/>
            <person name="Daum C."/>
            <person name="Ng V."/>
            <person name="Clum A."/>
            <person name="Ohm R."/>
            <person name="Martin F."/>
            <person name="Silar P."/>
            <person name="Natvig D."/>
            <person name="Lalanne C."/>
            <person name="Gautier V."/>
            <person name="Ament-Velasquez S.L."/>
            <person name="Kruys A."/>
            <person name="Hutchinson M.I."/>
            <person name="Powell A.J."/>
            <person name="Barry K."/>
            <person name="Miller A.N."/>
            <person name="Grigoriev I.V."/>
            <person name="Debuchy R."/>
            <person name="Gladieux P."/>
            <person name="Thoren M.H."/>
            <person name="Johannesson H."/>
        </authorList>
    </citation>
    <scope>NUCLEOTIDE SEQUENCE</scope>
    <source>
        <strain evidence="2">PSN293</strain>
    </source>
</reference>
<feature type="compositionally biased region" description="Basic and acidic residues" evidence="1">
    <location>
        <begin position="258"/>
        <end position="268"/>
    </location>
</feature>
<evidence type="ECO:0000313" key="2">
    <source>
        <dbReference type="EMBL" id="KAK4215717.1"/>
    </source>
</evidence>
<feature type="compositionally biased region" description="Low complexity" evidence="1">
    <location>
        <begin position="396"/>
        <end position="413"/>
    </location>
</feature>
<feature type="region of interest" description="Disordered" evidence="1">
    <location>
        <begin position="159"/>
        <end position="289"/>
    </location>
</feature>
<dbReference type="EMBL" id="MU858076">
    <property type="protein sequence ID" value="KAK4215717.1"/>
    <property type="molecule type" value="Genomic_DNA"/>
</dbReference>
<sequence>MEFEMVEGLIEIGKWDGSFEPKDTRRLVGKYWFDWVASNLRVLDDSVLISTIAVLVVLNGDRYRVCDDMIEPLREKAEGFVRKIIEDEEYFNKVFKFATLGYELDVWKQPQAEEGYLQAFHDADTTEQGIESAEIKREGSTPFNREPHTVDAVQAPLSGFGNLNIHDQNSVQDFDDSDPSHTHRQYGNEQPATYDAPATPQPTQLYDRRHSVKTSSSSSRQHDQDRQKTGEKSTTSSRRPWYGPEATRDQVMNLTTDASRDEKKDKTQRTSAPSTSHLDGVSSYKTPHDRYHQRKEFDEMSQDHYHQPYDLTLQPQQDYANNHMQDSSYGNYDRQDLSSTTPPRDYHNDQTTDNCQNYYPQDHGQIAEVYENSQVHNQQNHVHGDDYNQEQNLDHPQAYSRPQSSSYPSQQSPEDTRFSQHSPGDIPRAFPEIPQAKASRDSSRRKQNSHGTGSRSSKNYRA</sequence>
<accession>A0AAN6YFK6</accession>
<organism evidence="2 3">
    <name type="scientific">Rhypophila decipiens</name>
    <dbReference type="NCBI Taxonomy" id="261697"/>
    <lineage>
        <taxon>Eukaryota</taxon>
        <taxon>Fungi</taxon>
        <taxon>Dikarya</taxon>
        <taxon>Ascomycota</taxon>
        <taxon>Pezizomycotina</taxon>
        <taxon>Sordariomycetes</taxon>
        <taxon>Sordariomycetidae</taxon>
        <taxon>Sordariales</taxon>
        <taxon>Naviculisporaceae</taxon>
        <taxon>Rhypophila</taxon>
    </lineage>
</organism>
<feature type="region of interest" description="Disordered" evidence="1">
    <location>
        <begin position="321"/>
        <end position="359"/>
    </location>
</feature>